<dbReference type="EMBL" id="JAODAN010000007">
    <property type="protein sequence ID" value="KAK1923207.1"/>
    <property type="molecule type" value="Genomic_DNA"/>
</dbReference>
<dbReference type="Proteomes" id="UP001182556">
    <property type="component" value="Unassembled WGS sequence"/>
</dbReference>
<feature type="region of interest" description="Disordered" evidence="1">
    <location>
        <begin position="1"/>
        <end position="200"/>
    </location>
</feature>
<evidence type="ECO:0000313" key="2">
    <source>
        <dbReference type="EMBL" id="KAK1923207.1"/>
    </source>
</evidence>
<proteinExistence type="predicted"/>
<feature type="compositionally biased region" description="Basic and acidic residues" evidence="1">
    <location>
        <begin position="254"/>
        <end position="268"/>
    </location>
</feature>
<evidence type="ECO:0000313" key="3">
    <source>
        <dbReference type="Proteomes" id="UP001182556"/>
    </source>
</evidence>
<feature type="region of interest" description="Disordered" evidence="1">
    <location>
        <begin position="635"/>
        <end position="663"/>
    </location>
</feature>
<feature type="compositionally biased region" description="Polar residues" evidence="1">
    <location>
        <begin position="110"/>
        <end position="122"/>
    </location>
</feature>
<feature type="compositionally biased region" description="Basic and acidic residues" evidence="1">
    <location>
        <begin position="137"/>
        <end position="146"/>
    </location>
</feature>
<feature type="compositionally biased region" description="Polar residues" evidence="1">
    <location>
        <begin position="45"/>
        <end position="56"/>
    </location>
</feature>
<gene>
    <name evidence="2" type="ORF">DB88DRAFT_541375</name>
</gene>
<feature type="region of interest" description="Disordered" evidence="1">
    <location>
        <begin position="213"/>
        <end position="276"/>
    </location>
</feature>
<accession>A0AAD9CW64</accession>
<reference evidence="2" key="1">
    <citation type="submission" date="2023-02" db="EMBL/GenBank/DDBJ databases">
        <title>Identification and recombinant expression of a fungal hydrolase from Papiliotrema laurentii that hydrolyzes apple cutin and clears colloidal polyester polyurethane.</title>
        <authorList>
            <consortium name="DOE Joint Genome Institute"/>
            <person name="Roman V.A."/>
            <person name="Bojanowski C."/>
            <person name="Crable B.R."/>
            <person name="Wagner D.N."/>
            <person name="Hung C.S."/>
            <person name="Nadeau L.J."/>
            <person name="Schratz L."/>
            <person name="Haridas S."/>
            <person name="Pangilinan J."/>
            <person name="Lipzen A."/>
            <person name="Na H."/>
            <person name="Yan M."/>
            <person name="Ng V."/>
            <person name="Grigoriev I.V."/>
            <person name="Spatafora J.W."/>
            <person name="Barlow D."/>
            <person name="Biffinger J."/>
            <person name="Kelley-Loughnane N."/>
            <person name="Varaljay V.A."/>
            <person name="Crookes-Goodson W.J."/>
        </authorList>
    </citation>
    <scope>NUCLEOTIDE SEQUENCE</scope>
    <source>
        <strain evidence="2">5307AH</strain>
    </source>
</reference>
<sequence length="947" mass="103389">MEYGPERVVRPRRGTSDHRRPTVAEPMVKTALPLPLPPGAGPSAYSDQYLSSQIQKLSVGIPLQDPSHPPRERISAGPGFQQRELHPSHKPSAFPLHRPSQGPGLLDVSHASSQPRPSSTHAHASPDIDYDSLPDISRGRVDRYADADAEVLPRVQENKLDARRTMSSRSSGTHPPRQQQRSSSSTSTAHTVYGGSSRPVSEATAYARAVSSGLATSSRHEDQSRFSPPPSVSEHLFSRPLPRPPSNPTSGTEAHSHSKVENSAEHSKKVAASNASKSRPIIIIPKDDTVPHSSFIDFTRSPTLPPLIDPRENTVLDRWAPLATNQLPTRSTSVSTKRPAEEVKLASSSARRVVTSPIFSSPFSTETFKHAQQRPANPPSLATILSIPQIQASVLSYLSINSFLSLTSSSELVRKRFTGELVGKWVMGEWGVQVEKEKGRSWPNLTVWEGFLESLLHDPASYSTYPSQWHNLLRHLSLSHTLVVLHLRELPANAFPLTTPLPFEEDGAFGHSHSVASLSSLPRSRVGSDAGSVTPAKMPPRDRVMEIVMPEPLAGKPGLTERSALLEPTRFGPEKGLQRRSSISSITSAASFSFGRKRSGSTASIVTPSIHSAGPIPSGKAALPPVSYPSAKRYGFKRHGAPSSARSRTFSENSRPGSIMSAQSSPSVALSQWMGSRNAPIIPPLPLAVDGSHRASLASSEGKSIPRFGSPIRRDYLTPPPKIEPAFDRPPPLILGRAPILRVFVPLSDRVKRWPSAEGAAAAVGELDKCGATHRLRLGDLVVNTACRQPKTTEHVLLFVPFVKHLLVPLEYRHSSTGHLPAYLDAFAVPPSYYYPFLPSPQIVYLDLRPYAQRALQSLRLAFDRRDMTVASGSRVTAKRYLHVAGFEIGDDDPAAAEWRGMVSLEADGTAEGKREMQRRFQGLMGPWEIVREKSMSGTVWLRLIQE</sequence>
<dbReference type="AlphaFoldDB" id="A0AAD9CW64"/>
<protein>
    <submittedName>
        <fullName evidence="2">Uncharacterized protein</fullName>
    </submittedName>
</protein>
<feature type="compositionally biased region" description="Basic and acidic residues" evidence="1">
    <location>
        <begin position="1"/>
        <end position="22"/>
    </location>
</feature>
<feature type="compositionally biased region" description="Polar residues" evidence="1">
    <location>
        <begin position="644"/>
        <end position="663"/>
    </location>
</feature>
<organism evidence="2 3">
    <name type="scientific">Papiliotrema laurentii</name>
    <name type="common">Cryptococcus laurentii</name>
    <dbReference type="NCBI Taxonomy" id="5418"/>
    <lineage>
        <taxon>Eukaryota</taxon>
        <taxon>Fungi</taxon>
        <taxon>Dikarya</taxon>
        <taxon>Basidiomycota</taxon>
        <taxon>Agaricomycotina</taxon>
        <taxon>Tremellomycetes</taxon>
        <taxon>Tremellales</taxon>
        <taxon>Rhynchogastremaceae</taxon>
        <taxon>Papiliotrema</taxon>
    </lineage>
</organism>
<keyword evidence="3" id="KW-1185">Reference proteome</keyword>
<feature type="compositionally biased region" description="Low complexity" evidence="1">
    <location>
        <begin position="177"/>
        <end position="188"/>
    </location>
</feature>
<comment type="caution">
    <text evidence="2">The sequence shown here is derived from an EMBL/GenBank/DDBJ whole genome shotgun (WGS) entry which is preliminary data.</text>
</comment>
<evidence type="ECO:0000256" key="1">
    <source>
        <dbReference type="SAM" id="MobiDB-lite"/>
    </source>
</evidence>
<name>A0AAD9CW64_PAPLA</name>